<comment type="caution">
    <text evidence="2">The sequence shown here is derived from an EMBL/GenBank/DDBJ whole genome shotgun (WGS) entry which is preliminary data.</text>
</comment>
<gene>
    <name evidence="2" type="ORF">CJF39_08470</name>
</gene>
<dbReference type="AlphaFoldDB" id="A0A266NBE6"/>
<feature type="signal peptide" evidence="1">
    <location>
        <begin position="1"/>
        <end position="21"/>
    </location>
</feature>
<proteinExistence type="predicted"/>
<reference evidence="2 3" key="1">
    <citation type="submission" date="2017-08" db="EMBL/GenBank/DDBJ databases">
        <title>Genomic and metabolic characterisation of spoilage-associated Pseudomonas species.</title>
        <authorList>
            <person name="Stanborough T."/>
            <person name="Fegan N."/>
            <person name="Powell S.M."/>
            <person name="Singh T."/>
            <person name="Tamplin M.L."/>
            <person name="Chandry P.S."/>
        </authorList>
    </citation>
    <scope>NUCLEOTIDE SEQUENCE [LARGE SCALE GENOMIC DNA]</scope>
    <source>
        <strain evidence="2 3">L1802</strain>
    </source>
</reference>
<name>A0A266NBE6_9PSED</name>
<accession>A0A266NBE6</accession>
<dbReference type="RefSeq" id="WP_094993020.1">
    <property type="nucleotide sequence ID" value="NZ_NQKI01000010.1"/>
</dbReference>
<organism evidence="2 3">
    <name type="scientific">Pseudomonas lundensis</name>
    <dbReference type="NCBI Taxonomy" id="86185"/>
    <lineage>
        <taxon>Bacteria</taxon>
        <taxon>Pseudomonadati</taxon>
        <taxon>Pseudomonadota</taxon>
        <taxon>Gammaproteobacteria</taxon>
        <taxon>Pseudomonadales</taxon>
        <taxon>Pseudomonadaceae</taxon>
        <taxon>Pseudomonas</taxon>
    </lineage>
</organism>
<evidence type="ECO:0000256" key="1">
    <source>
        <dbReference type="SAM" id="SignalP"/>
    </source>
</evidence>
<dbReference type="EMBL" id="NQKI01000010">
    <property type="protein sequence ID" value="OZY59816.1"/>
    <property type="molecule type" value="Genomic_DNA"/>
</dbReference>
<dbReference type="OrthoDB" id="7011130at2"/>
<feature type="chain" id="PRO_5012402104" evidence="1">
    <location>
        <begin position="22"/>
        <end position="164"/>
    </location>
</feature>
<protein>
    <submittedName>
        <fullName evidence="2">Uncharacterized protein</fullName>
    </submittedName>
</protein>
<evidence type="ECO:0000313" key="3">
    <source>
        <dbReference type="Proteomes" id="UP000215788"/>
    </source>
</evidence>
<sequence>MSRLLRYVAPFLMLVSLPLAAAPAAPPLLHSQFLPADDLQLRAEKPEQQQLMLVTSYSVVVGSQRQSNQQPIPVTSPLFIRLKGKPMSQGATVREVLISFDGESKSLKKPVFDSMTRTLTLSYPVAQYRVVMDLLRNDTVYCQFLTYANGHIWADLHTGSVRAR</sequence>
<dbReference type="Proteomes" id="UP000215788">
    <property type="component" value="Unassembled WGS sequence"/>
</dbReference>
<keyword evidence="1" id="KW-0732">Signal</keyword>
<evidence type="ECO:0000313" key="2">
    <source>
        <dbReference type="EMBL" id="OZY59816.1"/>
    </source>
</evidence>